<accession>A0ABU5JZU0</accession>
<reference evidence="2" key="1">
    <citation type="submission" date="2023-11" db="EMBL/GenBank/DDBJ databases">
        <title>Genome Sequence of Bacillus pseudomycoides stain BUPM19.</title>
        <authorList>
            <person name="Farhat A."/>
        </authorList>
    </citation>
    <scope>NUCLEOTIDE SEQUENCE [LARGE SCALE GENOMIC DNA]</scope>
    <source>
        <strain evidence="2">BUPM19</strain>
    </source>
</reference>
<gene>
    <name evidence="1" type="ORF">U2I54_18375</name>
</gene>
<evidence type="ECO:0000313" key="2">
    <source>
        <dbReference type="Proteomes" id="UP001291930"/>
    </source>
</evidence>
<name>A0ABU5JZU0_9BACI</name>
<dbReference type="PIRSF" id="PIRSF016184">
    <property type="entry name" value="PhzC_PhzF"/>
    <property type="match status" value="1"/>
</dbReference>
<keyword evidence="2" id="KW-1185">Reference proteome</keyword>
<evidence type="ECO:0000313" key="1">
    <source>
        <dbReference type="EMBL" id="MDZ5608978.1"/>
    </source>
</evidence>
<dbReference type="PANTHER" id="PTHR13774:SF32">
    <property type="entry name" value="ANTISENSE-ENHANCING SEQUENCE 1"/>
    <property type="match status" value="1"/>
</dbReference>
<dbReference type="PANTHER" id="PTHR13774">
    <property type="entry name" value="PHENAZINE BIOSYNTHESIS PROTEIN"/>
    <property type="match status" value="1"/>
</dbReference>
<dbReference type="NCBIfam" id="TIGR00654">
    <property type="entry name" value="PhzF_family"/>
    <property type="match status" value="1"/>
</dbReference>
<comment type="caution">
    <text evidence="1">The sequence shown here is derived from an EMBL/GenBank/DDBJ whole genome shotgun (WGS) entry which is preliminary data.</text>
</comment>
<dbReference type="Proteomes" id="UP001291930">
    <property type="component" value="Unassembled WGS sequence"/>
</dbReference>
<protein>
    <submittedName>
        <fullName evidence="1">PhzF family phenazine biosynthesis protein</fullName>
    </submittedName>
</protein>
<sequence length="294" mass="33499">MRKVDFYIVDVFSQGKYTGNQLAVFVNDHQISNKEMQLIAKEMDYAETTFILSKEQRNGGYDVLIFTPNEEIPFAGHPALGTAFVLKEAILQNDTLENILLHFQGGSVEVTFHDEENVLWMQQNEPEFGERLDRHVVADVLNIDISQIDLRYPIQEVSTGLPVILVPLKSLAAVKEVQINKEKYFKLIEKREAKGIMVFTSETYEEVNDLNVRDFAEYYGIPEDAATGSSNGCLATYLIKHRYFDKKKINLRVEQGYEINQPSLLHIRAEEIEDVIDVFVGGEVTSIAKGTWNV</sequence>
<dbReference type="Gene3D" id="3.10.310.10">
    <property type="entry name" value="Diaminopimelate Epimerase, Chain A, domain 1"/>
    <property type="match status" value="2"/>
</dbReference>
<organism evidence="1 2">
    <name type="scientific">Bacillus bingmayongensis</name>
    <dbReference type="NCBI Taxonomy" id="1150157"/>
    <lineage>
        <taxon>Bacteria</taxon>
        <taxon>Bacillati</taxon>
        <taxon>Bacillota</taxon>
        <taxon>Bacilli</taxon>
        <taxon>Bacillales</taxon>
        <taxon>Bacillaceae</taxon>
        <taxon>Bacillus</taxon>
    </lineage>
</organism>
<dbReference type="Pfam" id="PF02567">
    <property type="entry name" value="PhzC-PhzF"/>
    <property type="match status" value="1"/>
</dbReference>
<dbReference type="SUPFAM" id="SSF54506">
    <property type="entry name" value="Diaminopimelate epimerase-like"/>
    <property type="match status" value="1"/>
</dbReference>
<dbReference type="InterPro" id="IPR003719">
    <property type="entry name" value="Phenazine_PhzF-like"/>
</dbReference>
<dbReference type="EMBL" id="JAXOVW010000044">
    <property type="protein sequence ID" value="MDZ5608978.1"/>
    <property type="molecule type" value="Genomic_DNA"/>
</dbReference>
<dbReference type="RefSeq" id="WP_374218555.1">
    <property type="nucleotide sequence ID" value="NZ_JAXOVW010000044.1"/>
</dbReference>
<proteinExistence type="predicted"/>